<dbReference type="AlphaFoldDB" id="A0A2P8G235"/>
<sequence>MPKYMLTMSAKKDGVILTNSYSFEAKRLFSEETLISDFREFYPGHEDIRVMSYIEIASDLRMRPIIDNSPILSKLAYA</sequence>
<evidence type="ECO:0000313" key="1">
    <source>
        <dbReference type="EMBL" id="PSL28048.1"/>
    </source>
</evidence>
<proteinExistence type="predicted"/>
<dbReference type="Proteomes" id="UP000241964">
    <property type="component" value="Unassembled WGS sequence"/>
</dbReference>
<protein>
    <submittedName>
        <fullName evidence="1">Uncharacterized protein</fullName>
    </submittedName>
</protein>
<comment type="caution">
    <text evidence="1">The sequence shown here is derived from an EMBL/GenBank/DDBJ whole genome shotgun (WGS) entry which is preliminary data.</text>
</comment>
<evidence type="ECO:0000313" key="2">
    <source>
        <dbReference type="Proteomes" id="UP000241964"/>
    </source>
</evidence>
<gene>
    <name evidence="1" type="ORF">CLV60_107313</name>
</gene>
<reference evidence="1 2" key="1">
    <citation type="submission" date="2018-03" db="EMBL/GenBank/DDBJ databases">
        <title>Genomic Encyclopedia of Archaeal and Bacterial Type Strains, Phase II (KMG-II): from individual species to whole genera.</title>
        <authorList>
            <person name="Goeker M."/>
        </authorList>
    </citation>
    <scope>NUCLEOTIDE SEQUENCE [LARGE SCALE GENOMIC DNA]</scope>
    <source>
        <strain evidence="1 2">DSM 29057</strain>
    </source>
</reference>
<organism evidence="1 2">
    <name type="scientific">Dyadobacter jiangsuensis</name>
    <dbReference type="NCBI Taxonomy" id="1591085"/>
    <lineage>
        <taxon>Bacteria</taxon>
        <taxon>Pseudomonadati</taxon>
        <taxon>Bacteroidota</taxon>
        <taxon>Cytophagia</taxon>
        <taxon>Cytophagales</taxon>
        <taxon>Spirosomataceae</taxon>
        <taxon>Dyadobacter</taxon>
    </lineage>
</organism>
<accession>A0A2P8G235</accession>
<dbReference type="EMBL" id="PYAS01000007">
    <property type="protein sequence ID" value="PSL28048.1"/>
    <property type="molecule type" value="Genomic_DNA"/>
</dbReference>
<keyword evidence="2" id="KW-1185">Reference proteome</keyword>
<name>A0A2P8G235_9BACT</name>